<comment type="catalytic activity">
    <reaction evidence="21">
        <text>glycocholate(out) + 2 Na(+)(out) = glycocholate(in) + 2 Na(+)(in)</text>
        <dbReference type="Rhea" id="RHEA:71935"/>
        <dbReference type="ChEBI" id="CHEBI:29101"/>
        <dbReference type="ChEBI" id="CHEBI:29746"/>
    </reaction>
</comment>
<evidence type="ECO:0000256" key="25">
    <source>
        <dbReference type="ARBA" id="ARBA00047596"/>
    </source>
</evidence>
<evidence type="ECO:0000256" key="28">
    <source>
        <dbReference type="ARBA" id="ARBA00048327"/>
    </source>
</evidence>
<evidence type="ECO:0000256" key="22">
    <source>
        <dbReference type="ARBA" id="ARBA00034231"/>
    </source>
</evidence>
<evidence type="ECO:0000256" key="8">
    <source>
        <dbReference type="ARBA" id="ARBA00022847"/>
    </source>
</evidence>
<dbReference type="PANTHER" id="PTHR10361">
    <property type="entry name" value="SODIUM-BILE ACID COTRANSPORTER"/>
    <property type="match status" value="1"/>
</dbReference>
<reference evidence="32 33" key="1">
    <citation type="submission" date="2021-06" db="EMBL/GenBank/DDBJ databases">
        <authorList>
            <person name="Palmer J.M."/>
        </authorList>
    </citation>
    <scope>NUCLEOTIDE SEQUENCE [LARGE SCALE GENOMIC DNA]</scope>
    <source>
        <strain evidence="33">if_2019</strain>
        <tissue evidence="32">Muscle</tissue>
    </source>
</reference>
<dbReference type="Gene3D" id="1.20.1530.20">
    <property type="match status" value="1"/>
</dbReference>
<keyword evidence="33" id="KW-1185">Reference proteome</keyword>
<evidence type="ECO:0000256" key="6">
    <source>
        <dbReference type="ARBA" id="ARBA00022553"/>
    </source>
</evidence>
<keyword evidence="9 31" id="KW-1133">Transmembrane helix</keyword>
<comment type="catalytic activity">
    <reaction evidence="25">
        <text>tauroursodeoxycholate(out) + 2 Na(+)(out) = tauroursodeoxycholate(in) + 2 Na(+)(in)</text>
        <dbReference type="Rhea" id="RHEA:71927"/>
        <dbReference type="ChEBI" id="CHEBI:29101"/>
        <dbReference type="ChEBI" id="CHEBI:132028"/>
    </reaction>
</comment>
<comment type="catalytic activity">
    <reaction evidence="27">
        <text>tauro-beta-muricholate(out) + 2 Na(+)(out) = tauro-beta-muricholate(in) + 2 Na(+)(in)</text>
        <dbReference type="Rhea" id="RHEA:72179"/>
        <dbReference type="ChEBI" id="CHEBI:29101"/>
        <dbReference type="ChEBI" id="CHEBI:133064"/>
    </reaction>
</comment>
<comment type="subunit">
    <text evidence="3">Monomer and homodimer.</text>
</comment>
<dbReference type="Proteomes" id="UP001482620">
    <property type="component" value="Unassembled WGS sequence"/>
</dbReference>
<comment type="subcellular location">
    <subcellularLocation>
        <location evidence="1">Membrane</location>
        <topology evidence="1">Multi-pass membrane protein</topology>
    </subcellularLocation>
</comment>
<evidence type="ECO:0000256" key="7">
    <source>
        <dbReference type="ARBA" id="ARBA00022692"/>
    </source>
</evidence>
<dbReference type="InterPro" id="IPR004710">
    <property type="entry name" value="Bilac:Na_transpt"/>
</dbReference>
<organism evidence="32 33">
    <name type="scientific">Ilyodon furcidens</name>
    <name type="common">goldbreast splitfin</name>
    <dbReference type="NCBI Taxonomy" id="33524"/>
    <lineage>
        <taxon>Eukaryota</taxon>
        <taxon>Metazoa</taxon>
        <taxon>Chordata</taxon>
        <taxon>Craniata</taxon>
        <taxon>Vertebrata</taxon>
        <taxon>Euteleostomi</taxon>
        <taxon>Actinopterygii</taxon>
        <taxon>Neopterygii</taxon>
        <taxon>Teleostei</taxon>
        <taxon>Neoteleostei</taxon>
        <taxon>Acanthomorphata</taxon>
        <taxon>Ovalentaria</taxon>
        <taxon>Atherinomorphae</taxon>
        <taxon>Cyprinodontiformes</taxon>
        <taxon>Goodeidae</taxon>
        <taxon>Ilyodon</taxon>
    </lineage>
</organism>
<evidence type="ECO:0000256" key="12">
    <source>
        <dbReference type="ARBA" id="ARBA00023065"/>
    </source>
</evidence>
<evidence type="ECO:0000256" key="17">
    <source>
        <dbReference type="ARBA" id="ARBA00031381"/>
    </source>
</evidence>
<dbReference type="InterPro" id="IPR038770">
    <property type="entry name" value="Na+/solute_symporter_sf"/>
</dbReference>
<evidence type="ECO:0000256" key="9">
    <source>
        <dbReference type="ARBA" id="ARBA00022989"/>
    </source>
</evidence>
<evidence type="ECO:0000256" key="18">
    <source>
        <dbReference type="ARBA" id="ARBA00032438"/>
    </source>
</evidence>
<comment type="catalytic activity">
    <reaction evidence="24">
        <text>tauroallocholate(out) + 2 Na(+)(out) = tauroallocholate(in) + 2 Na(+)(in)</text>
        <dbReference type="Rhea" id="RHEA:51840"/>
        <dbReference type="ChEBI" id="CHEBI:29101"/>
        <dbReference type="ChEBI" id="CHEBI:191406"/>
    </reaction>
</comment>
<evidence type="ECO:0000256" key="23">
    <source>
        <dbReference type="ARBA" id="ARBA00046038"/>
    </source>
</evidence>
<evidence type="ECO:0000256" key="15">
    <source>
        <dbReference type="ARBA" id="ARBA00023201"/>
    </source>
</evidence>
<gene>
    <name evidence="32" type="ORF">ILYODFUR_031001</name>
</gene>
<evidence type="ECO:0000256" key="16">
    <source>
        <dbReference type="ARBA" id="ARBA00030792"/>
    </source>
</evidence>
<evidence type="ECO:0000256" key="20">
    <source>
        <dbReference type="ARBA" id="ARBA00033223"/>
    </source>
</evidence>
<evidence type="ECO:0000256" key="13">
    <source>
        <dbReference type="ARBA" id="ARBA00023136"/>
    </source>
</evidence>
<keyword evidence="14" id="KW-0325">Glycoprotein</keyword>
<comment type="caution">
    <text evidence="32">The sequence shown here is derived from an EMBL/GenBank/DDBJ whole genome shotgun (WGS) entry which is preliminary data.</text>
</comment>
<keyword evidence="6" id="KW-0597">Phosphoprotein</keyword>
<comment type="catalytic activity">
    <reaction evidence="30">
        <text>tauronorcholate(out) + 2 Na(+)(out) = tauronorcholate(in) + 2 Na(+)(in)</text>
        <dbReference type="Rhea" id="RHEA:71915"/>
        <dbReference type="ChEBI" id="CHEBI:29101"/>
        <dbReference type="ChEBI" id="CHEBI:191405"/>
    </reaction>
</comment>
<evidence type="ECO:0000256" key="2">
    <source>
        <dbReference type="ARBA" id="ARBA00006528"/>
    </source>
</evidence>
<keyword evidence="11" id="KW-0445">Lipid transport</keyword>
<evidence type="ECO:0000256" key="19">
    <source>
        <dbReference type="ARBA" id="ARBA00033014"/>
    </source>
</evidence>
<keyword evidence="12" id="KW-0406">Ion transport</keyword>
<evidence type="ECO:0000256" key="29">
    <source>
        <dbReference type="ARBA" id="ARBA00048338"/>
    </source>
</evidence>
<evidence type="ECO:0000256" key="26">
    <source>
        <dbReference type="ARBA" id="ARBA00047743"/>
    </source>
</evidence>
<keyword evidence="15" id="KW-0739">Sodium transport</keyword>
<comment type="catalytic activity">
    <reaction evidence="22">
        <text>cholate(out) + 2 Na(+)(out) = cholate(in) + 2 Na(+)(in)</text>
        <dbReference type="Rhea" id="RHEA:71911"/>
        <dbReference type="ChEBI" id="CHEBI:29101"/>
        <dbReference type="ChEBI" id="CHEBI:29747"/>
    </reaction>
</comment>
<feature type="transmembrane region" description="Helical" evidence="31">
    <location>
        <begin position="7"/>
        <end position="25"/>
    </location>
</feature>
<evidence type="ECO:0000256" key="21">
    <source>
        <dbReference type="ARBA" id="ARBA00034215"/>
    </source>
</evidence>
<keyword evidence="7 31" id="KW-0812">Transmembrane</keyword>
<keyword evidence="13 31" id="KW-0472">Membrane</keyword>
<keyword evidence="10" id="KW-0915">Sodium</keyword>
<dbReference type="PANTHER" id="PTHR10361:SF19">
    <property type="entry name" value="ILEAL SODIUM_BILE ACID COTRANSPORTER"/>
    <property type="match status" value="1"/>
</dbReference>
<comment type="catalytic activity">
    <reaction evidence="29">
        <text>taurochenodeoxycholate(out) + 2 Na(+)(out) = taurochenodeoxycholate(in) + 2 Na(+)(in)</text>
        <dbReference type="Rhea" id="RHEA:71923"/>
        <dbReference type="ChEBI" id="CHEBI:9407"/>
        <dbReference type="ChEBI" id="CHEBI:29101"/>
    </reaction>
</comment>
<sequence>MTACSSILALGMMPLCLFIYTSVWTSSDSIKIPFDSIGITLAGLLIPIAVGIFVKSKWPHIAKKILK</sequence>
<comment type="similarity">
    <text evidence="2">Belongs to the bile acid:sodium symporter (BASS) (TC 2.A.28) family.</text>
</comment>
<accession>A0ABV0UZL8</accession>
<dbReference type="EMBL" id="JAHRIQ010085817">
    <property type="protein sequence ID" value="MEQ2249598.1"/>
    <property type="molecule type" value="Genomic_DNA"/>
</dbReference>
<evidence type="ECO:0000256" key="11">
    <source>
        <dbReference type="ARBA" id="ARBA00023055"/>
    </source>
</evidence>
<feature type="non-terminal residue" evidence="32">
    <location>
        <position position="67"/>
    </location>
</feature>
<protein>
    <recommendedName>
        <fullName evidence="4">Ileal sodium/bile acid cotransporter</fullName>
    </recommendedName>
    <alternativeName>
        <fullName evidence="18">Apical sodium-dependent bile acid transporter</fullName>
    </alternativeName>
    <alternativeName>
        <fullName evidence="20">Ileal Na(+)/bile acid cotransporter</fullName>
    </alternativeName>
    <alternativeName>
        <fullName evidence="16">Ileal sodium-dependent bile acid transporter</fullName>
    </alternativeName>
    <alternativeName>
        <fullName evidence="19">Na(+)-dependent ileal bile acid transporter</fullName>
    </alternativeName>
    <alternativeName>
        <fullName evidence="17">Solute carrier family 10 member 2</fullName>
    </alternativeName>
</protein>
<evidence type="ECO:0000256" key="10">
    <source>
        <dbReference type="ARBA" id="ARBA00023053"/>
    </source>
</evidence>
<comment type="function">
    <text evidence="23">Plays a critical role in the sodium-dependent reabsorption of bile acids from the lumen of the small intestine. Transports various bile acids, unconjugated or conjugated, such as cholate and taurocholate. Also responsible for bile acid transport in the renal proximal tubules, a salvage mechanism that helps conserve bile acids. Works collaboratively with the Na(+)-taurocholate cotransporting polypeptide (NTCP), the organic solute transporter (OST), and the bile salt export pump (BSEP), to ensure efficacious biological recycling of bile acids during enterohepatic circulation.</text>
</comment>
<keyword evidence="5" id="KW-0813">Transport</keyword>
<evidence type="ECO:0000256" key="3">
    <source>
        <dbReference type="ARBA" id="ARBA00011407"/>
    </source>
</evidence>
<evidence type="ECO:0000256" key="1">
    <source>
        <dbReference type="ARBA" id="ARBA00004141"/>
    </source>
</evidence>
<evidence type="ECO:0000256" key="30">
    <source>
        <dbReference type="ARBA" id="ARBA00049276"/>
    </source>
</evidence>
<keyword evidence="8" id="KW-0769">Symport</keyword>
<dbReference type="InterPro" id="IPR002657">
    <property type="entry name" value="BilAc:Na_symport/Acr3"/>
</dbReference>
<evidence type="ECO:0000256" key="27">
    <source>
        <dbReference type="ARBA" id="ARBA00048013"/>
    </source>
</evidence>
<feature type="transmembrane region" description="Helical" evidence="31">
    <location>
        <begin position="37"/>
        <end position="54"/>
    </location>
</feature>
<evidence type="ECO:0000256" key="5">
    <source>
        <dbReference type="ARBA" id="ARBA00022448"/>
    </source>
</evidence>
<evidence type="ECO:0000256" key="24">
    <source>
        <dbReference type="ARBA" id="ARBA00047311"/>
    </source>
</evidence>
<dbReference type="Pfam" id="PF01758">
    <property type="entry name" value="SBF"/>
    <property type="match status" value="1"/>
</dbReference>
<evidence type="ECO:0000256" key="14">
    <source>
        <dbReference type="ARBA" id="ARBA00023180"/>
    </source>
</evidence>
<proteinExistence type="inferred from homology"/>
<comment type="catalytic activity">
    <reaction evidence="28">
        <text>taurocholate(out) + 2 Na(+)(out) = taurocholate(in) + 2 Na(+)(in)</text>
        <dbReference type="Rhea" id="RHEA:71875"/>
        <dbReference type="ChEBI" id="CHEBI:29101"/>
        <dbReference type="ChEBI" id="CHEBI:36257"/>
    </reaction>
</comment>
<name>A0ABV0UZL8_9TELE</name>
<comment type="catalytic activity">
    <reaction evidence="26">
        <text>taurodeoxycholate(out) + 2 Na(+)(out) = taurodeoxycholate(in) + 2 Na(+)(in)</text>
        <dbReference type="Rhea" id="RHEA:72087"/>
        <dbReference type="ChEBI" id="CHEBI:29101"/>
        <dbReference type="ChEBI" id="CHEBI:36261"/>
    </reaction>
</comment>
<evidence type="ECO:0000313" key="32">
    <source>
        <dbReference type="EMBL" id="MEQ2249598.1"/>
    </source>
</evidence>
<evidence type="ECO:0000256" key="4">
    <source>
        <dbReference type="ARBA" id="ARBA00013351"/>
    </source>
</evidence>
<evidence type="ECO:0000313" key="33">
    <source>
        <dbReference type="Proteomes" id="UP001482620"/>
    </source>
</evidence>
<evidence type="ECO:0000256" key="31">
    <source>
        <dbReference type="SAM" id="Phobius"/>
    </source>
</evidence>